<reference evidence="1" key="1">
    <citation type="journal article" date="2014" name="Int. J. Syst. Evol. Microbiol.">
        <title>Complete genome sequence of Corynebacterium casei LMG S-19264T (=DSM 44701T), isolated from a smear-ripened cheese.</title>
        <authorList>
            <consortium name="US DOE Joint Genome Institute (JGI-PGF)"/>
            <person name="Walter F."/>
            <person name="Albersmeier A."/>
            <person name="Kalinowski J."/>
            <person name="Ruckert C."/>
        </authorList>
    </citation>
    <scope>NUCLEOTIDE SEQUENCE</scope>
    <source>
        <strain evidence="1">KCTC 32501</strain>
    </source>
</reference>
<keyword evidence="2" id="KW-1185">Reference proteome</keyword>
<reference evidence="1" key="2">
    <citation type="submission" date="2020-09" db="EMBL/GenBank/DDBJ databases">
        <authorList>
            <person name="Sun Q."/>
            <person name="Kim S."/>
        </authorList>
    </citation>
    <scope>NUCLEOTIDE SEQUENCE</scope>
    <source>
        <strain evidence="1">KCTC 32501</strain>
    </source>
</reference>
<dbReference type="InterPro" id="IPR014993">
    <property type="entry name" value="DUF1841"/>
</dbReference>
<comment type="caution">
    <text evidence="1">The sequence shown here is derived from an EMBL/GenBank/DDBJ whole genome shotgun (WGS) entry which is preliminary data.</text>
</comment>
<dbReference type="Pfam" id="PF08897">
    <property type="entry name" value="DUF1841"/>
    <property type="match status" value="1"/>
</dbReference>
<dbReference type="RefSeq" id="WP_189490875.1">
    <property type="nucleotide sequence ID" value="NZ_BMZG01000002.1"/>
</dbReference>
<dbReference type="EMBL" id="BMZG01000002">
    <property type="protein sequence ID" value="GHA66853.1"/>
    <property type="molecule type" value="Genomic_DNA"/>
</dbReference>
<name>A0A8J3FYL6_9BURK</name>
<accession>A0A8J3FYL6</accession>
<proteinExistence type="predicted"/>
<evidence type="ECO:0000313" key="2">
    <source>
        <dbReference type="Proteomes" id="UP000614287"/>
    </source>
</evidence>
<dbReference type="AlphaFoldDB" id="A0A8J3FYL6"/>
<evidence type="ECO:0008006" key="3">
    <source>
        <dbReference type="Google" id="ProtNLM"/>
    </source>
</evidence>
<organism evidence="1 2">
    <name type="scientific">Formosimonas limnophila</name>
    <dbReference type="NCBI Taxonomy" id="1384487"/>
    <lineage>
        <taxon>Bacteria</taxon>
        <taxon>Pseudomonadati</taxon>
        <taxon>Pseudomonadota</taxon>
        <taxon>Betaproteobacteria</taxon>
        <taxon>Burkholderiales</taxon>
        <taxon>Burkholderiaceae</taxon>
        <taxon>Formosimonas</taxon>
    </lineage>
</organism>
<sequence>MFFNPTVQEVRQFFYHAWYKSKHQENLAPIEQIAVHWMREHPEYHAVLNGPIEALEAAQFLPEDGQTNPFLHLSMHLSISEQLSIDQPPGIRAAHAKLSQKLDSEHDAQHIIMECLGQTLWQAQRDKTEPDAQAYIDSILKHAST</sequence>
<gene>
    <name evidence="1" type="ORF">GCM10009007_04220</name>
</gene>
<protein>
    <recommendedName>
        <fullName evidence="3">DUF1841 domain-containing protein</fullName>
    </recommendedName>
</protein>
<dbReference type="Proteomes" id="UP000614287">
    <property type="component" value="Unassembled WGS sequence"/>
</dbReference>
<evidence type="ECO:0000313" key="1">
    <source>
        <dbReference type="EMBL" id="GHA66853.1"/>
    </source>
</evidence>